<feature type="signal peptide" evidence="2">
    <location>
        <begin position="1"/>
        <end position="35"/>
    </location>
</feature>
<name>A0ABU8WGS9_9BURK</name>
<dbReference type="InterPro" id="IPR005064">
    <property type="entry name" value="BUG"/>
</dbReference>
<comment type="similarity">
    <text evidence="1">Belongs to the UPF0065 (bug) family.</text>
</comment>
<dbReference type="Gene3D" id="3.40.190.150">
    <property type="entry name" value="Bordetella uptake gene, domain 1"/>
    <property type="match status" value="1"/>
</dbReference>
<protein>
    <submittedName>
        <fullName evidence="3">Tripartite tricarboxylate transporter substrate binding protein</fullName>
    </submittedName>
</protein>
<reference evidence="3 4" key="1">
    <citation type="submission" date="2024-03" db="EMBL/GenBank/DDBJ databases">
        <title>Novel species of the genus Variovorax.</title>
        <authorList>
            <person name="Liu Q."/>
            <person name="Xin Y.-H."/>
        </authorList>
    </citation>
    <scope>NUCLEOTIDE SEQUENCE [LARGE SCALE GENOMIC DNA]</scope>
    <source>
        <strain evidence="3 4">KACC 18900</strain>
    </source>
</reference>
<dbReference type="Pfam" id="PF03401">
    <property type="entry name" value="TctC"/>
    <property type="match status" value="1"/>
</dbReference>
<evidence type="ECO:0000313" key="3">
    <source>
        <dbReference type="EMBL" id="MEJ8846691.1"/>
    </source>
</evidence>
<dbReference type="EMBL" id="JBBKZT010000003">
    <property type="protein sequence ID" value="MEJ8846691.1"/>
    <property type="molecule type" value="Genomic_DNA"/>
</dbReference>
<dbReference type="Proteomes" id="UP001385892">
    <property type="component" value="Unassembled WGS sequence"/>
</dbReference>
<organism evidence="3 4">
    <name type="scientific">Variovorax rhizosphaerae</name>
    <dbReference type="NCBI Taxonomy" id="1836200"/>
    <lineage>
        <taxon>Bacteria</taxon>
        <taxon>Pseudomonadati</taxon>
        <taxon>Pseudomonadota</taxon>
        <taxon>Betaproteobacteria</taxon>
        <taxon>Burkholderiales</taxon>
        <taxon>Comamonadaceae</taxon>
        <taxon>Variovorax</taxon>
    </lineage>
</organism>
<comment type="caution">
    <text evidence="3">The sequence shown here is derived from an EMBL/GenBank/DDBJ whole genome shotgun (WGS) entry which is preliminary data.</text>
</comment>
<dbReference type="InterPro" id="IPR006311">
    <property type="entry name" value="TAT_signal"/>
</dbReference>
<dbReference type="SUPFAM" id="SSF53850">
    <property type="entry name" value="Periplasmic binding protein-like II"/>
    <property type="match status" value="1"/>
</dbReference>
<dbReference type="Gene3D" id="3.40.190.10">
    <property type="entry name" value="Periplasmic binding protein-like II"/>
    <property type="match status" value="1"/>
</dbReference>
<proteinExistence type="inferred from homology"/>
<dbReference type="PROSITE" id="PS51318">
    <property type="entry name" value="TAT"/>
    <property type="match status" value="1"/>
</dbReference>
<feature type="chain" id="PRO_5045847736" evidence="2">
    <location>
        <begin position="36"/>
        <end position="335"/>
    </location>
</feature>
<accession>A0ABU8WGS9</accession>
<gene>
    <name evidence="3" type="ORF">WKW82_08525</name>
</gene>
<evidence type="ECO:0000256" key="1">
    <source>
        <dbReference type="ARBA" id="ARBA00006987"/>
    </source>
</evidence>
<dbReference type="RefSeq" id="WP_340341834.1">
    <property type="nucleotide sequence ID" value="NZ_JBBKZT010000003.1"/>
</dbReference>
<dbReference type="PANTHER" id="PTHR42928:SF5">
    <property type="entry name" value="BLR1237 PROTEIN"/>
    <property type="match status" value="1"/>
</dbReference>
<dbReference type="PANTHER" id="PTHR42928">
    <property type="entry name" value="TRICARBOXYLATE-BINDING PROTEIN"/>
    <property type="match status" value="1"/>
</dbReference>
<dbReference type="PIRSF" id="PIRSF017082">
    <property type="entry name" value="YflP"/>
    <property type="match status" value="1"/>
</dbReference>
<evidence type="ECO:0000256" key="2">
    <source>
        <dbReference type="SAM" id="SignalP"/>
    </source>
</evidence>
<keyword evidence="4" id="KW-1185">Reference proteome</keyword>
<sequence length="335" mass="35092">MTLSNPHSAPTRRQCLALAAGAAATLLLPAAHAQAWPSRPIRIVVPYPPGGATDNIGRIVGDKLTARLGQPVIIDNKGGAGGIVGTDAVAKAAPDGYTLLVALTTSMLTNQFLYENLPYNPQRDLALVSQIAVAPVTLAVHPSIPASTMPELMKYIASNKGKLSYGSWGNGSYAHMAGAHMSQAADGDMAHAAYKGEAAMIQDLIGGQIQMAFASALNAKPHADTGKLKLIGVTGTKRMPILPNTPTILEQGLTDEVYQIVGFIGMGAPAKTPREIVQRLSSEVQAIFEAPDIAQRVATMGFTVSAGTPEAFAASYKRDMPVWARMVKASGARLD</sequence>
<keyword evidence="2" id="KW-0732">Signal</keyword>
<dbReference type="CDD" id="cd13578">
    <property type="entry name" value="PBP2_Bug27"/>
    <property type="match status" value="1"/>
</dbReference>
<evidence type="ECO:0000313" key="4">
    <source>
        <dbReference type="Proteomes" id="UP001385892"/>
    </source>
</evidence>
<dbReference type="InterPro" id="IPR042100">
    <property type="entry name" value="Bug_dom1"/>
</dbReference>